<feature type="non-terminal residue" evidence="1">
    <location>
        <position position="1"/>
    </location>
</feature>
<accession>A0AAE3K5S1</accession>
<protein>
    <submittedName>
        <fullName evidence="1">Uncharacterized protein</fullName>
    </submittedName>
</protein>
<reference evidence="1" key="1">
    <citation type="submission" date="2022-05" db="EMBL/GenBank/DDBJ databases">
        <title>Metagenome Sequencing of an Archaeal-Dominated Microbial Community from a Hot Spring at the Los Azufres Geothermal Field, Mexico.</title>
        <authorList>
            <person name="Marin-Paredes R."/>
            <person name="Martinez-Romero E."/>
            <person name="Servin-Garciduenas L.E."/>
        </authorList>
    </citation>
    <scope>NUCLEOTIDE SEQUENCE</scope>
    <source>
        <strain evidence="1">AZ1-454</strain>
    </source>
</reference>
<proteinExistence type="predicted"/>
<name>A0AAE3K5S1_9CREN</name>
<gene>
    <name evidence="1" type="ORF">TQ35_010215</name>
</gene>
<evidence type="ECO:0000313" key="1">
    <source>
        <dbReference type="EMBL" id="MCL7344932.1"/>
    </source>
</evidence>
<organism evidence="1">
    <name type="scientific">Candidatus Aramenus sulfurataquae</name>
    <dbReference type="NCBI Taxonomy" id="1326980"/>
    <lineage>
        <taxon>Archaea</taxon>
        <taxon>Thermoproteota</taxon>
        <taxon>Thermoprotei</taxon>
        <taxon>Sulfolobales</taxon>
        <taxon>Sulfolobaceae</taxon>
        <taxon>Candidatus Aramenus</taxon>
    </lineage>
</organism>
<dbReference type="AlphaFoldDB" id="A0AAE3K5S1"/>
<sequence>RVVLRYYKVLKFGANRILRVQHLFGFLRRNANLKDINLRDELGEWLVISKNPEMSFLYWLVQSTLKKAGSRKFDAYIIEFSKDDKIKNFVSCKTLVVSRQNVREQDISKYLGKVSEDFGLLGETKVSKLRLCGELFIFIYFDLVLRKVKNHRNPVKLLLPPLGVRASEIPYTPEELFSEMLSNLTNSNCVADFEIQDAKHVKITANCDNPPQYESLKYALAYFSDPLEVKVNAKRSGSMKNEVEIDVYNFRTKALIPLIWENFMHTYAQC</sequence>
<comment type="caution">
    <text evidence="1">The sequence shown here is derived from an EMBL/GenBank/DDBJ whole genome shotgun (WGS) entry which is preliminary data.</text>
</comment>
<dbReference type="EMBL" id="JZWS02000078">
    <property type="protein sequence ID" value="MCL7344932.1"/>
    <property type="molecule type" value="Genomic_DNA"/>
</dbReference>